<evidence type="ECO:0000313" key="1">
    <source>
        <dbReference type="EMBL" id="GHF18866.1"/>
    </source>
</evidence>
<reference evidence="1" key="1">
    <citation type="journal article" date="2014" name="Int. J. Syst. Evol. Microbiol.">
        <title>Complete genome sequence of Corynebacterium casei LMG S-19264T (=DSM 44701T), isolated from a smear-ripened cheese.</title>
        <authorList>
            <consortium name="US DOE Joint Genome Institute (JGI-PGF)"/>
            <person name="Walter F."/>
            <person name="Albersmeier A."/>
            <person name="Kalinowski J."/>
            <person name="Ruckert C."/>
        </authorList>
    </citation>
    <scope>NUCLEOTIDE SEQUENCE</scope>
    <source>
        <strain evidence="1">KCTC 42590</strain>
    </source>
</reference>
<organism evidence="1 2">
    <name type="scientific">Kordiimonas sediminis</name>
    <dbReference type="NCBI Taxonomy" id="1735581"/>
    <lineage>
        <taxon>Bacteria</taxon>
        <taxon>Pseudomonadati</taxon>
        <taxon>Pseudomonadota</taxon>
        <taxon>Alphaproteobacteria</taxon>
        <taxon>Kordiimonadales</taxon>
        <taxon>Kordiimonadaceae</taxon>
        <taxon>Kordiimonas</taxon>
    </lineage>
</organism>
<reference evidence="1" key="2">
    <citation type="submission" date="2020-09" db="EMBL/GenBank/DDBJ databases">
        <authorList>
            <person name="Sun Q."/>
            <person name="Kim S."/>
        </authorList>
    </citation>
    <scope>NUCLEOTIDE SEQUENCE</scope>
    <source>
        <strain evidence="1">KCTC 42590</strain>
    </source>
</reference>
<keyword evidence="2" id="KW-1185">Reference proteome</keyword>
<evidence type="ECO:0000313" key="2">
    <source>
        <dbReference type="Proteomes" id="UP000630923"/>
    </source>
</evidence>
<comment type="caution">
    <text evidence="1">The sequence shown here is derived from an EMBL/GenBank/DDBJ whole genome shotgun (WGS) entry which is preliminary data.</text>
</comment>
<dbReference type="Proteomes" id="UP000630923">
    <property type="component" value="Unassembled WGS sequence"/>
</dbReference>
<dbReference type="EMBL" id="BNCI01000001">
    <property type="protein sequence ID" value="GHF18866.1"/>
    <property type="molecule type" value="Genomic_DNA"/>
</dbReference>
<accession>A0A919AQR7</accession>
<dbReference type="RefSeq" id="WP_191250781.1">
    <property type="nucleotide sequence ID" value="NZ_BNCI01000001.1"/>
</dbReference>
<protein>
    <submittedName>
        <fullName evidence="1">Uncharacterized protein</fullName>
    </submittedName>
</protein>
<proteinExistence type="predicted"/>
<gene>
    <name evidence="1" type="ORF">GCM10017044_11760</name>
</gene>
<name>A0A919AQR7_9PROT</name>
<sequence length="181" mass="20075">MAKNLPEIFEEMRQALLGRRPDHKWGASAGEAASAAVGGLKGLGGDTLTKTAEHFNEISPYIEQAGFEVIEIEVGLGLSPKVVAHLVLNELLEPEEQQALLDEIQTQNKTLTYTVVNSLFKTTEARRKLNFKRFHFTHIELELSILPTVVLKFRRNDYDGDDVSDVLSANEGEADSLLPET</sequence>
<dbReference type="AlphaFoldDB" id="A0A919AQR7"/>